<organism evidence="2 3">
    <name type="scientific">Orchesella dallaii</name>
    <dbReference type="NCBI Taxonomy" id="48710"/>
    <lineage>
        <taxon>Eukaryota</taxon>
        <taxon>Metazoa</taxon>
        <taxon>Ecdysozoa</taxon>
        <taxon>Arthropoda</taxon>
        <taxon>Hexapoda</taxon>
        <taxon>Collembola</taxon>
        <taxon>Entomobryomorpha</taxon>
        <taxon>Entomobryoidea</taxon>
        <taxon>Orchesellidae</taxon>
        <taxon>Orchesellinae</taxon>
        <taxon>Orchesella</taxon>
    </lineage>
</organism>
<dbReference type="EMBL" id="CAXLJM020000133">
    <property type="protein sequence ID" value="CAL8140011.1"/>
    <property type="molecule type" value="Genomic_DNA"/>
</dbReference>
<evidence type="ECO:0000313" key="2">
    <source>
        <dbReference type="EMBL" id="CAL8140011.1"/>
    </source>
</evidence>
<accession>A0ABP1S0P0</accession>
<evidence type="ECO:0000313" key="3">
    <source>
        <dbReference type="Proteomes" id="UP001642540"/>
    </source>
</evidence>
<feature type="region of interest" description="Disordered" evidence="1">
    <location>
        <begin position="1"/>
        <end position="83"/>
    </location>
</feature>
<feature type="region of interest" description="Disordered" evidence="1">
    <location>
        <begin position="116"/>
        <end position="138"/>
    </location>
</feature>
<feature type="compositionally biased region" description="Acidic residues" evidence="1">
    <location>
        <begin position="60"/>
        <end position="73"/>
    </location>
</feature>
<sequence>MSGRRKRNPAEEQGKSSTDEGEAQRPGSPAVLTNSPSPDLSPIKRATVVVTRVLPPLEYSDSEQEETDVEDPGPDCPPDDGANVRVMRAYTSCRLRRQERHDGGIQECFDVGCPHVSTEDPQSKDNGEQPGDDKKKMNPSFIKCPGSHAKAVLKQIFMRLCKRFYKKKNPMEQICPNQKFVEGWREFYIDDGFTYYHRKTGIMARAYASREVIFIRFCQLKPDIASKEYTKYLQKKNGQDLQELDDMEVEFLENEGFPESEANFINIKIGELYTLADDFESCYLEWKYIMEGRKKRLADQEEDPEEEEVK</sequence>
<feature type="compositionally biased region" description="Basic and acidic residues" evidence="1">
    <location>
        <begin position="117"/>
        <end position="136"/>
    </location>
</feature>
<comment type="caution">
    <text evidence="2">The sequence shown here is derived from an EMBL/GenBank/DDBJ whole genome shotgun (WGS) entry which is preliminary data.</text>
</comment>
<reference evidence="2 3" key="1">
    <citation type="submission" date="2024-08" db="EMBL/GenBank/DDBJ databases">
        <authorList>
            <person name="Cucini C."/>
            <person name="Frati F."/>
        </authorList>
    </citation>
    <scope>NUCLEOTIDE SEQUENCE [LARGE SCALE GENOMIC DNA]</scope>
</reference>
<name>A0ABP1S0P0_9HEXA</name>
<proteinExistence type="predicted"/>
<protein>
    <submittedName>
        <fullName evidence="2">Uncharacterized protein</fullName>
    </submittedName>
</protein>
<gene>
    <name evidence="2" type="ORF">ODALV1_LOCUS28101</name>
</gene>
<feature type="compositionally biased region" description="Basic and acidic residues" evidence="1">
    <location>
        <begin position="8"/>
        <end position="18"/>
    </location>
</feature>
<dbReference type="Proteomes" id="UP001642540">
    <property type="component" value="Unassembled WGS sequence"/>
</dbReference>
<evidence type="ECO:0000256" key="1">
    <source>
        <dbReference type="SAM" id="MobiDB-lite"/>
    </source>
</evidence>
<keyword evidence="3" id="KW-1185">Reference proteome</keyword>